<protein>
    <submittedName>
        <fullName evidence="2">Iron-sulfur cluster biosynthesis protein</fullName>
    </submittedName>
</protein>
<dbReference type="RefSeq" id="WP_016251917.1">
    <property type="nucleotide sequence ID" value="NZ_AP035890.1"/>
</dbReference>
<dbReference type="GeneID" id="60871410"/>
<dbReference type="EMBL" id="NFLC01000024">
    <property type="protein sequence ID" value="OUQ09414.1"/>
    <property type="molecule type" value="Genomic_DNA"/>
</dbReference>
<dbReference type="SUPFAM" id="SSF89360">
    <property type="entry name" value="HesB-like domain"/>
    <property type="match status" value="1"/>
</dbReference>
<evidence type="ECO:0000313" key="3">
    <source>
        <dbReference type="Proteomes" id="UP000196074"/>
    </source>
</evidence>
<comment type="similarity">
    <text evidence="1">Belongs to the HesB/IscA family.</text>
</comment>
<dbReference type="PIRSF" id="PIRSF034852">
    <property type="entry name" value="UCP034852"/>
    <property type="match status" value="1"/>
</dbReference>
<comment type="caution">
    <text evidence="2">The sequence shown here is derived from an EMBL/GenBank/DDBJ whole genome shotgun (WGS) entry which is preliminary data.</text>
</comment>
<dbReference type="InterPro" id="IPR008326">
    <property type="entry name" value="PdhI-like"/>
</dbReference>
<gene>
    <name evidence="2" type="ORF">B5E88_10245</name>
</gene>
<evidence type="ECO:0000313" key="2">
    <source>
        <dbReference type="EMBL" id="OUQ09414.1"/>
    </source>
</evidence>
<reference evidence="3" key="1">
    <citation type="submission" date="2017-04" db="EMBL/GenBank/DDBJ databases">
        <title>Function of individual gut microbiota members based on whole genome sequencing of pure cultures obtained from chicken caecum.</title>
        <authorList>
            <person name="Medvecky M."/>
            <person name="Cejkova D."/>
            <person name="Polansky O."/>
            <person name="Karasova D."/>
            <person name="Kubasova T."/>
            <person name="Cizek A."/>
            <person name="Rychlik I."/>
        </authorList>
    </citation>
    <scope>NUCLEOTIDE SEQUENCE [LARGE SCALE GENOMIC DNA]</scope>
    <source>
        <strain evidence="3">An144</strain>
    </source>
</reference>
<accession>A0A0I9W9B0</accession>
<proteinExistence type="inferred from homology"/>
<organism evidence="2 3">
    <name type="scientific">Enterococcus cecorum</name>
    <dbReference type="NCBI Taxonomy" id="44008"/>
    <lineage>
        <taxon>Bacteria</taxon>
        <taxon>Bacillati</taxon>
        <taxon>Bacillota</taxon>
        <taxon>Bacilli</taxon>
        <taxon>Lactobacillales</taxon>
        <taxon>Enterococcaceae</taxon>
        <taxon>Enterococcus</taxon>
    </lineage>
</organism>
<dbReference type="Proteomes" id="UP000196074">
    <property type="component" value="Unassembled WGS sequence"/>
</dbReference>
<dbReference type="AlphaFoldDB" id="A0A0I9W9B0"/>
<name>A0A0I9W9B0_9ENTE</name>
<sequence>MELTISPKAHEWFKKEIILNPGQGIRFFGKVYGSTPVHEGFSVGMSVDTPSRPLVQVTVDDFTYFVEEDDQWFFDGYQLVVNYDEKLDEPSYEFIN</sequence>
<evidence type="ECO:0000256" key="1">
    <source>
        <dbReference type="ARBA" id="ARBA00006718"/>
    </source>
</evidence>
<dbReference type="InterPro" id="IPR035903">
    <property type="entry name" value="HesB-like_dom_sf"/>
</dbReference>